<dbReference type="PANTHER" id="PTHR43479:SF11">
    <property type="entry name" value="ACREF_ENVCD OPERON REPRESSOR-RELATED"/>
    <property type="match status" value="1"/>
</dbReference>
<proteinExistence type="predicted"/>
<dbReference type="SUPFAM" id="SSF46689">
    <property type="entry name" value="Homeodomain-like"/>
    <property type="match status" value="1"/>
</dbReference>
<keyword evidence="6" id="KW-1185">Reference proteome</keyword>
<dbReference type="AlphaFoldDB" id="A0A0A3IDM9"/>
<dbReference type="STRING" id="1220589.CD32_18700"/>
<comment type="caution">
    <text evidence="5">The sequence shown here is derived from an EMBL/GenBank/DDBJ whole genome shotgun (WGS) entry which is preliminary data.</text>
</comment>
<feature type="DNA-binding region" description="H-T-H motif" evidence="3">
    <location>
        <begin position="29"/>
        <end position="48"/>
    </location>
</feature>
<feature type="domain" description="HTH tetR-type" evidence="4">
    <location>
        <begin position="6"/>
        <end position="66"/>
    </location>
</feature>
<dbReference type="Gene3D" id="1.10.357.10">
    <property type="entry name" value="Tetracycline Repressor, domain 2"/>
    <property type="match status" value="1"/>
</dbReference>
<dbReference type="PROSITE" id="PS50977">
    <property type="entry name" value="HTH_TETR_2"/>
    <property type="match status" value="1"/>
</dbReference>
<dbReference type="InterPro" id="IPR001647">
    <property type="entry name" value="HTH_TetR"/>
</dbReference>
<evidence type="ECO:0000256" key="1">
    <source>
        <dbReference type="ARBA" id="ARBA00022491"/>
    </source>
</evidence>
<gene>
    <name evidence="5" type="ORF">CD32_18700</name>
</gene>
<evidence type="ECO:0000313" key="5">
    <source>
        <dbReference type="EMBL" id="KGR82866.1"/>
    </source>
</evidence>
<dbReference type="GO" id="GO:0003677">
    <property type="term" value="F:DNA binding"/>
    <property type="evidence" value="ECO:0007669"/>
    <property type="project" value="UniProtKB-UniRule"/>
</dbReference>
<evidence type="ECO:0000256" key="2">
    <source>
        <dbReference type="ARBA" id="ARBA00023125"/>
    </source>
</evidence>
<evidence type="ECO:0000256" key="3">
    <source>
        <dbReference type="PROSITE-ProRule" id="PRU00335"/>
    </source>
</evidence>
<sequence length="191" mass="22139">MARERKFTAEEIFHETERLLLEVGYEGYNISLLAEALNVSRAAIYKYYTNKEELVVDFMLQHILRMIEAFGKVDNTQPFQDQLEEVLDIVLASKDLHRILSIAHVVDTRGNEEIAGKLVRLSELHREMYIPLYAMVNKGKSEGILNEDIPNELMIAFIFQSIDLPNHMQIPEETFIQSVKQLVRTGIMRTK</sequence>
<dbReference type="InterPro" id="IPR050624">
    <property type="entry name" value="HTH-type_Tx_Regulator"/>
</dbReference>
<dbReference type="PRINTS" id="PR00455">
    <property type="entry name" value="HTHTETR"/>
</dbReference>
<reference evidence="5 6" key="1">
    <citation type="submission" date="2014-02" db="EMBL/GenBank/DDBJ databases">
        <title>Draft genome sequence of Lysinibacillus odysseyi NBRC 100172.</title>
        <authorList>
            <person name="Zhang F."/>
            <person name="Wang G."/>
            <person name="Zhang L."/>
        </authorList>
    </citation>
    <scope>NUCLEOTIDE SEQUENCE [LARGE SCALE GENOMIC DNA]</scope>
    <source>
        <strain evidence="5 6">NBRC 100172</strain>
    </source>
</reference>
<evidence type="ECO:0000313" key="6">
    <source>
        <dbReference type="Proteomes" id="UP000030437"/>
    </source>
</evidence>
<dbReference type="RefSeq" id="WP_036157479.1">
    <property type="nucleotide sequence ID" value="NZ_AVCX01000002.1"/>
</dbReference>
<name>A0A0A3IDM9_9BACI</name>
<dbReference type="eggNOG" id="COG1309">
    <property type="taxonomic scope" value="Bacteria"/>
</dbReference>
<evidence type="ECO:0000259" key="4">
    <source>
        <dbReference type="PROSITE" id="PS50977"/>
    </source>
</evidence>
<dbReference type="InterPro" id="IPR009057">
    <property type="entry name" value="Homeodomain-like_sf"/>
</dbReference>
<dbReference type="EMBL" id="JPVP01000059">
    <property type="protein sequence ID" value="KGR82866.1"/>
    <property type="molecule type" value="Genomic_DNA"/>
</dbReference>
<dbReference type="Pfam" id="PF00440">
    <property type="entry name" value="TetR_N"/>
    <property type="match status" value="1"/>
</dbReference>
<keyword evidence="2 3" id="KW-0238">DNA-binding</keyword>
<dbReference type="PANTHER" id="PTHR43479">
    <property type="entry name" value="ACREF/ENVCD OPERON REPRESSOR-RELATED"/>
    <property type="match status" value="1"/>
</dbReference>
<dbReference type="Proteomes" id="UP000030437">
    <property type="component" value="Unassembled WGS sequence"/>
</dbReference>
<protein>
    <recommendedName>
        <fullName evidence="4">HTH tetR-type domain-containing protein</fullName>
    </recommendedName>
</protein>
<accession>A0A0A3IDM9</accession>
<organism evidence="5 6">
    <name type="scientific">Lysinibacillus odysseyi 34hs-1 = NBRC 100172</name>
    <dbReference type="NCBI Taxonomy" id="1220589"/>
    <lineage>
        <taxon>Bacteria</taxon>
        <taxon>Bacillati</taxon>
        <taxon>Bacillota</taxon>
        <taxon>Bacilli</taxon>
        <taxon>Bacillales</taxon>
        <taxon>Bacillaceae</taxon>
        <taxon>Lysinibacillus</taxon>
    </lineage>
</organism>
<keyword evidence="1" id="KW-0678">Repressor</keyword>